<gene>
    <name evidence="1" type="ORF">AL1_07610</name>
</gene>
<evidence type="ECO:0000313" key="2">
    <source>
        <dbReference type="Proteomes" id="UP000008794"/>
    </source>
</evidence>
<dbReference type="GeneID" id="92757898"/>
<organism evidence="1 2">
    <name type="scientific">Alistipes shahii WAL 8301</name>
    <dbReference type="NCBI Taxonomy" id="717959"/>
    <lineage>
        <taxon>Bacteria</taxon>
        <taxon>Pseudomonadati</taxon>
        <taxon>Bacteroidota</taxon>
        <taxon>Bacteroidia</taxon>
        <taxon>Bacteroidales</taxon>
        <taxon>Rikenellaceae</taxon>
        <taxon>Alistipes</taxon>
    </lineage>
</organism>
<keyword evidence="2" id="KW-1185">Reference proteome</keyword>
<name>D4IK71_9BACT</name>
<dbReference type="Proteomes" id="UP000008794">
    <property type="component" value="Chromosome"/>
</dbReference>
<dbReference type="KEGG" id="ash:AL1_07610"/>
<proteinExistence type="predicted"/>
<evidence type="ECO:0000313" key="1">
    <source>
        <dbReference type="EMBL" id="CBK63333.1"/>
    </source>
</evidence>
<evidence type="ECO:0008006" key="3">
    <source>
        <dbReference type="Google" id="ProtNLM"/>
    </source>
</evidence>
<reference evidence="1 2" key="1">
    <citation type="submission" date="2010-03" db="EMBL/GenBank/DDBJ databases">
        <title>The genome sequence of Alistipes shahii WAL 8301.</title>
        <authorList>
            <consortium name="metaHIT consortium -- http://www.metahit.eu/"/>
            <person name="Pajon A."/>
            <person name="Turner K."/>
            <person name="Parkhill J."/>
        </authorList>
    </citation>
    <scope>NUCLEOTIDE SEQUENCE [LARGE SCALE GENOMIC DNA]</scope>
    <source>
        <strain evidence="1 2">WAL 8301</strain>
    </source>
</reference>
<dbReference type="HOGENOM" id="CLU_1691811_0_0_10"/>
<dbReference type="InterPro" id="IPR032774">
    <property type="entry name" value="WG_beta_rep"/>
</dbReference>
<dbReference type="Pfam" id="PF14903">
    <property type="entry name" value="WG_beta_rep"/>
    <property type="match status" value="1"/>
</dbReference>
<accession>D4IK71</accession>
<dbReference type="RefSeq" id="WP_015546268.1">
    <property type="nucleotide sequence ID" value="NC_021030.1"/>
</dbReference>
<protein>
    <recommendedName>
        <fullName evidence="3">WG repeat-containing protein</fullName>
    </recommendedName>
</protein>
<dbReference type="AlphaFoldDB" id="D4IK71"/>
<sequence length="155" mass="18070">MGIRYYYKNGKTGFQTSGGCHLTKAYWDEAWLLDDTDRALVRDGEGYALLRIRSGQLIRLDCDRAAPYGDTLLRIRRNGRYGLMDFEGRTIIPPRYDLLTNHFSQFNIISRRGRYGLLNRQGGWAQPLRYDVILPVNQRGNDRLACIRRHKVVFL</sequence>
<dbReference type="EMBL" id="FP929032">
    <property type="protein sequence ID" value="CBK63333.1"/>
    <property type="molecule type" value="Genomic_DNA"/>
</dbReference>
<dbReference type="PATRIC" id="fig|717959.3.peg.2321"/>
<reference evidence="1 2" key="2">
    <citation type="submission" date="2010-03" db="EMBL/GenBank/DDBJ databases">
        <authorList>
            <person name="Pajon A."/>
        </authorList>
    </citation>
    <scope>NUCLEOTIDE SEQUENCE [LARGE SCALE GENOMIC DNA]</scope>
    <source>
        <strain evidence="1 2">WAL 8301</strain>
    </source>
</reference>
<dbReference type="STRING" id="717959.AL1_07610"/>
<dbReference type="OrthoDB" id="1047425at2"/>